<dbReference type="InterPro" id="IPR006130">
    <property type="entry name" value="Asp/Orn_carbamoylTrfase"/>
</dbReference>
<evidence type="ECO:0000256" key="6">
    <source>
        <dbReference type="ARBA" id="ARBA00048859"/>
    </source>
</evidence>
<dbReference type="RefSeq" id="WP_132280099.1">
    <property type="nucleotide sequence ID" value="NZ_SMGQ01000011.1"/>
</dbReference>
<comment type="caution">
    <text evidence="10">The sequence shown here is derived from an EMBL/GenBank/DDBJ whole genome shotgun (WGS) entry which is preliminary data.</text>
</comment>
<dbReference type="InterPro" id="IPR002082">
    <property type="entry name" value="Asp_carbamoyltransf"/>
</dbReference>
<dbReference type="Pfam" id="PF02729">
    <property type="entry name" value="OTCace_N"/>
    <property type="match status" value="1"/>
</dbReference>
<evidence type="ECO:0000256" key="2">
    <source>
        <dbReference type="ARBA" id="ARBA00008896"/>
    </source>
</evidence>
<evidence type="ECO:0000259" key="9">
    <source>
        <dbReference type="Pfam" id="PF02729"/>
    </source>
</evidence>
<feature type="domain" description="Aspartate/ornithine carbamoyltransferase carbamoyl-P binding" evidence="9">
    <location>
        <begin position="6"/>
        <end position="148"/>
    </location>
</feature>
<protein>
    <recommendedName>
        <fullName evidence="7">Aspartate carbamoyltransferase</fullName>
        <ecNumber evidence="7">2.1.3.2</ecNumber>
    </recommendedName>
    <alternativeName>
        <fullName evidence="7">Aspartate transcarbamylase</fullName>
        <shortName evidence="7">ATCase</shortName>
    </alternativeName>
</protein>
<evidence type="ECO:0000256" key="7">
    <source>
        <dbReference type="HAMAP-Rule" id="MF_00001"/>
    </source>
</evidence>
<comment type="function">
    <text evidence="5 7">Catalyzes the condensation of carbamoyl phosphate and aspartate to form carbamoyl aspartate and inorganic phosphate, the committed step in the de novo pyrimidine nucleotide biosynthesis pathway.</text>
</comment>
<dbReference type="InterPro" id="IPR006132">
    <property type="entry name" value="Asp/Orn_carbamoyltranf_P-bd"/>
</dbReference>
<comment type="subunit">
    <text evidence="7">Heterododecamer (2C3:3R2) of six catalytic PyrB chains organized as two trimers (C3), and six regulatory PyrI chains organized as three dimers (R2).</text>
</comment>
<feature type="binding site" evidence="7">
    <location>
        <position position="263"/>
    </location>
    <ligand>
        <name>carbamoyl phosphate</name>
        <dbReference type="ChEBI" id="CHEBI:58228"/>
    </ligand>
</feature>
<feature type="binding site" evidence="7">
    <location>
        <position position="138"/>
    </location>
    <ligand>
        <name>carbamoyl phosphate</name>
        <dbReference type="ChEBI" id="CHEBI:58228"/>
    </ligand>
</feature>
<evidence type="ECO:0000313" key="11">
    <source>
        <dbReference type="Proteomes" id="UP000294545"/>
    </source>
</evidence>
<comment type="pathway">
    <text evidence="1 7">Pyrimidine metabolism; UMP biosynthesis via de novo pathway; (S)-dihydroorotate from bicarbonate: step 2/3.</text>
</comment>
<dbReference type="HAMAP" id="MF_00001">
    <property type="entry name" value="Asp_carb_tr"/>
    <property type="match status" value="1"/>
</dbReference>
<dbReference type="EMBL" id="SMGQ01000011">
    <property type="protein sequence ID" value="TCK98112.1"/>
    <property type="molecule type" value="Genomic_DNA"/>
</dbReference>
<dbReference type="Proteomes" id="UP000294545">
    <property type="component" value="Unassembled WGS sequence"/>
</dbReference>
<dbReference type="GO" id="GO:0004070">
    <property type="term" value="F:aspartate carbamoyltransferase activity"/>
    <property type="evidence" value="ECO:0007669"/>
    <property type="project" value="UniProtKB-UniRule"/>
</dbReference>
<dbReference type="PANTHER" id="PTHR45753">
    <property type="entry name" value="ORNITHINE CARBAMOYLTRANSFERASE, MITOCHONDRIAL"/>
    <property type="match status" value="1"/>
</dbReference>
<dbReference type="PANTHER" id="PTHR45753:SF6">
    <property type="entry name" value="ASPARTATE CARBAMOYLTRANSFERASE"/>
    <property type="match status" value="1"/>
</dbReference>
<dbReference type="UniPathway" id="UPA00070">
    <property type="reaction ID" value="UER00116"/>
</dbReference>
<feature type="binding site" evidence="7">
    <location>
        <position position="168"/>
    </location>
    <ligand>
        <name>L-aspartate</name>
        <dbReference type="ChEBI" id="CHEBI:29991"/>
    </ligand>
</feature>
<evidence type="ECO:0000259" key="8">
    <source>
        <dbReference type="Pfam" id="PF00185"/>
    </source>
</evidence>
<dbReference type="GO" id="GO:0006520">
    <property type="term" value="P:amino acid metabolic process"/>
    <property type="evidence" value="ECO:0007669"/>
    <property type="project" value="InterPro"/>
</dbReference>
<dbReference type="AlphaFoldDB" id="A0A4R1MZV1"/>
<keyword evidence="4 7" id="KW-0665">Pyrimidine biosynthesis</keyword>
<dbReference type="Gene3D" id="3.40.50.1370">
    <property type="entry name" value="Aspartate/ornithine carbamoyltransferase"/>
    <property type="match status" value="2"/>
</dbReference>
<evidence type="ECO:0000256" key="4">
    <source>
        <dbReference type="ARBA" id="ARBA00022975"/>
    </source>
</evidence>
<dbReference type="Pfam" id="PF00185">
    <property type="entry name" value="OTCace"/>
    <property type="match status" value="1"/>
</dbReference>
<accession>A0A4R1MZV1</accession>
<feature type="binding site" evidence="7">
    <location>
        <position position="58"/>
    </location>
    <ligand>
        <name>carbamoyl phosphate</name>
        <dbReference type="ChEBI" id="CHEBI:58228"/>
    </ligand>
</feature>
<dbReference type="NCBIfam" id="NF002032">
    <property type="entry name" value="PRK00856.1"/>
    <property type="match status" value="1"/>
</dbReference>
<proteinExistence type="inferred from homology"/>
<reference evidence="10 11" key="1">
    <citation type="submission" date="2019-03" db="EMBL/GenBank/DDBJ databases">
        <title>Genomic Encyclopedia of Type Strains, Phase IV (KMG-IV): sequencing the most valuable type-strain genomes for metagenomic binning, comparative biology and taxonomic classification.</title>
        <authorList>
            <person name="Goeker M."/>
        </authorList>
    </citation>
    <scope>NUCLEOTIDE SEQUENCE [LARGE SCALE GENOMIC DNA]</scope>
    <source>
        <strain evidence="10 11">DSM 24176</strain>
    </source>
</reference>
<dbReference type="GO" id="GO:0016597">
    <property type="term" value="F:amino acid binding"/>
    <property type="evidence" value="ECO:0007669"/>
    <property type="project" value="InterPro"/>
</dbReference>
<keyword evidence="11" id="KW-1185">Reference proteome</keyword>
<organism evidence="10 11">
    <name type="scientific">Natranaerovirga hydrolytica</name>
    <dbReference type="NCBI Taxonomy" id="680378"/>
    <lineage>
        <taxon>Bacteria</taxon>
        <taxon>Bacillati</taxon>
        <taxon>Bacillota</taxon>
        <taxon>Clostridia</taxon>
        <taxon>Lachnospirales</taxon>
        <taxon>Natranaerovirgaceae</taxon>
        <taxon>Natranaerovirga</taxon>
    </lineage>
</organism>
<dbReference type="InterPro" id="IPR006131">
    <property type="entry name" value="Asp_carbamoyltransf_Asp/Orn-bd"/>
</dbReference>
<sequence length="313" mass="34981">MIFNHKHFLDLKNLSSQEIYYILNTAQKMKFILKSNKKKSPELNGKTVANLFYEESSRSKISYELAAHYLSADVINLTTRRQFMRGESLRDIGRTIDQMGADFIVLRHPIAGGPLHLSKFVNASVINAGDGENENPTQALIDLLSIYELKKSFEGLKVAIIGDIKHNRVARSNIWGLTKLGAEVSIAGPPTFIPTDIESFGVNVYYSITEAIIDADVILTLKVQTERQEDNLVPSINEYTKLFKLDTNRLKYAKADAIVMHPGPINRGIELCSDIIDCEGSLLDQHVINGVAVRMAVFHLLSKGGVNFYESTH</sequence>
<keyword evidence="3 7" id="KW-0808">Transferase</keyword>
<comment type="catalytic activity">
    <reaction evidence="6 7">
        <text>carbamoyl phosphate + L-aspartate = N-carbamoyl-L-aspartate + phosphate + H(+)</text>
        <dbReference type="Rhea" id="RHEA:20013"/>
        <dbReference type="ChEBI" id="CHEBI:15378"/>
        <dbReference type="ChEBI" id="CHEBI:29991"/>
        <dbReference type="ChEBI" id="CHEBI:32814"/>
        <dbReference type="ChEBI" id="CHEBI:43474"/>
        <dbReference type="ChEBI" id="CHEBI:58228"/>
        <dbReference type="EC" id="2.1.3.2"/>
    </reaction>
</comment>
<dbReference type="GO" id="GO:0044205">
    <property type="term" value="P:'de novo' UMP biosynthetic process"/>
    <property type="evidence" value="ECO:0007669"/>
    <property type="project" value="UniProtKB-UniRule"/>
</dbReference>
<evidence type="ECO:0000256" key="3">
    <source>
        <dbReference type="ARBA" id="ARBA00022679"/>
    </source>
</evidence>
<evidence type="ECO:0000313" key="10">
    <source>
        <dbReference type="EMBL" id="TCK98112.1"/>
    </source>
</evidence>
<gene>
    <name evidence="7" type="primary">pyrB</name>
    <name evidence="10" type="ORF">EDC19_0529</name>
</gene>
<dbReference type="PRINTS" id="PR00101">
    <property type="entry name" value="ATCASE"/>
</dbReference>
<dbReference type="GO" id="GO:0005829">
    <property type="term" value="C:cytosol"/>
    <property type="evidence" value="ECO:0007669"/>
    <property type="project" value="TreeGrafter"/>
</dbReference>
<feature type="binding site" evidence="7">
    <location>
        <position position="264"/>
    </location>
    <ligand>
        <name>carbamoyl phosphate</name>
        <dbReference type="ChEBI" id="CHEBI:58228"/>
    </ligand>
</feature>
<dbReference type="PRINTS" id="PR00100">
    <property type="entry name" value="AOTCASE"/>
</dbReference>
<dbReference type="NCBIfam" id="TIGR00670">
    <property type="entry name" value="asp_carb_tr"/>
    <property type="match status" value="1"/>
</dbReference>
<evidence type="ECO:0000256" key="5">
    <source>
        <dbReference type="ARBA" id="ARBA00043884"/>
    </source>
</evidence>
<evidence type="ECO:0000256" key="1">
    <source>
        <dbReference type="ARBA" id="ARBA00004852"/>
    </source>
</evidence>
<dbReference type="SUPFAM" id="SSF53671">
    <property type="entry name" value="Aspartate/ornithine carbamoyltransferase"/>
    <property type="match status" value="1"/>
</dbReference>
<comment type="caution">
    <text evidence="7">Lacks conserved residue(s) required for the propagation of feature annotation.</text>
</comment>
<name>A0A4R1MZV1_9FIRM</name>
<dbReference type="EC" id="2.1.3.2" evidence="7"/>
<comment type="similarity">
    <text evidence="2 7">Belongs to the aspartate/ornithine carbamoyltransferase superfamily. ATCase family.</text>
</comment>
<dbReference type="OrthoDB" id="9774690at2"/>
<dbReference type="GO" id="GO:0006207">
    <property type="term" value="P:'de novo' pyrimidine nucleobase biosynthetic process"/>
    <property type="evidence" value="ECO:0007669"/>
    <property type="project" value="InterPro"/>
</dbReference>
<feature type="domain" description="Aspartate/ornithine carbamoyltransferase Asp/Orn-binding" evidence="8">
    <location>
        <begin position="154"/>
        <end position="300"/>
    </location>
</feature>
<feature type="binding site" evidence="7">
    <location>
        <position position="107"/>
    </location>
    <ligand>
        <name>carbamoyl phosphate</name>
        <dbReference type="ChEBI" id="CHEBI:58228"/>
    </ligand>
</feature>
<dbReference type="InterPro" id="IPR036901">
    <property type="entry name" value="Asp/Orn_carbamoylTrfase_sf"/>
</dbReference>